<keyword evidence="1" id="KW-0282">Flagellum</keyword>
<organism evidence="1 2">
    <name type="scientific">Actinophytocola xanthii</name>
    <dbReference type="NCBI Taxonomy" id="1912961"/>
    <lineage>
        <taxon>Bacteria</taxon>
        <taxon>Bacillati</taxon>
        <taxon>Actinomycetota</taxon>
        <taxon>Actinomycetes</taxon>
        <taxon>Pseudonocardiales</taxon>
        <taxon>Pseudonocardiaceae</taxon>
    </lineage>
</organism>
<dbReference type="STRING" id="1912961.BU204_00045"/>
<dbReference type="EMBL" id="MSIE01000001">
    <property type="protein sequence ID" value="OLF19362.1"/>
    <property type="molecule type" value="Genomic_DNA"/>
</dbReference>
<keyword evidence="2" id="KW-1185">Reference proteome</keyword>
<name>A0A1Q8CYD0_9PSEU</name>
<dbReference type="OrthoDB" id="9794148at2"/>
<dbReference type="AlphaFoldDB" id="A0A1Q8CYD0"/>
<accession>A0A1Q8CYD0</accession>
<evidence type="ECO:0000313" key="2">
    <source>
        <dbReference type="Proteomes" id="UP000185596"/>
    </source>
</evidence>
<protein>
    <submittedName>
        <fullName evidence="1">Flagellar basal-body rod protein FlgC</fullName>
    </submittedName>
</protein>
<proteinExistence type="predicted"/>
<comment type="caution">
    <text evidence="1">The sequence shown here is derived from an EMBL/GenBank/DDBJ whole genome shotgun (WGS) entry which is preliminary data.</text>
</comment>
<gene>
    <name evidence="1" type="ORF">BU204_00045</name>
</gene>
<sequence length="132" mass="14029">MMFDNIGVAASGVAVYRKWLDAVSDNIANINDASPTTGPAFQERFIQAQPIAGDFGGAVVASTPAGNAEGRLVLEPNHPLADEQGYVRYPDMDLSEQMGYLIMAQRGYQANLAVADRAHGAYEAALQLGKNA</sequence>
<keyword evidence="1" id="KW-0969">Cilium</keyword>
<evidence type="ECO:0000313" key="1">
    <source>
        <dbReference type="EMBL" id="OLF19362.1"/>
    </source>
</evidence>
<keyword evidence="1" id="KW-0966">Cell projection</keyword>
<reference evidence="1 2" key="1">
    <citation type="submission" date="2016-12" db="EMBL/GenBank/DDBJ databases">
        <title>The draft genome sequence of Actinophytocola sp. 11-183.</title>
        <authorList>
            <person name="Wang W."/>
            <person name="Yuan L."/>
        </authorList>
    </citation>
    <scope>NUCLEOTIDE SEQUENCE [LARGE SCALE GENOMIC DNA]</scope>
    <source>
        <strain evidence="1 2">11-183</strain>
    </source>
</reference>
<dbReference type="Proteomes" id="UP000185596">
    <property type="component" value="Unassembled WGS sequence"/>
</dbReference>